<dbReference type="SUPFAM" id="SSF48179">
    <property type="entry name" value="6-phosphogluconate dehydrogenase C-terminal domain-like"/>
    <property type="match status" value="1"/>
</dbReference>
<dbReference type="Proteomes" id="UP000789342">
    <property type="component" value="Unassembled WGS sequence"/>
</dbReference>
<dbReference type="AlphaFoldDB" id="A0A9N9EL12"/>
<comment type="caution">
    <text evidence="1">The sequence shown here is derived from an EMBL/GenBank/DDBJ whole genome shotgun (WGS) entry which is preliminary data.</text>
</comment>
<reference evidence="1" key="1">
    <citation type="submission" date="2021-06" db="EMBL/GenBank/DDBJ databases">
        <authorList>
            <person name="Kallberg Y."/>
            <person name="Tangrot J."/>
            <person name="Rosling A."/>
        </authorList>
    </citation>
    <scope>NUCLEOTIDE SEQUENCE</scope>
    <source>
        <strain evidence="1">CL551</strain>
    </source>
</reference>
<accession>A0A9N9EL12</accession>
<gene>
    <name evidence="1" type="ORF">AMORRO_LOCUS11295</name>
</gene>
<dbReference type="OrthoDB" id="5399569at2759"/>
<protein>
    <submittedName>
        <fullName evidence="1">147_t:CDS:1</fullName>
    </submittedName>
</protein>
<keyword evidence="2" id="KW-1185">Reference proteome</keyword>
<evidence type="ECO:0000313" key="1">
    <source>
        <dbReference type="EMBL" id="CAG8682126.1"/>
    </source>
</evidence>
<proteinExistence type="predicted"/>
<sequence length="142" mass="16546">AGEYVFGKFTDSPREPILLSDSLLDEFSLSSVPKSLRKPNSHLSLLAMVDCWHKSGIRPYEHMVCQTPLFRLWTGITEYLFRNTEMLDEAIQSALYSKDIRADDMEFYSASKGWSECIEIGNMVAYQKRFEDTAKFFEPRYY</sequence>
<dbReference type="Gene3D" id="1.10.3660.10">
    <property type="entry name" value="6-phosphogluconate dehydrogenase C-terminal like domain"/>
    <property type="match status" value="1"/>
</dbReference>
<organism evidence="1 2">
    <name type="scientific">Acaulospora morrowiae</name>
    <dbReference type="NCBI Taxonomy" id="94023"/>
    <lineage>
        <taxon>Eukaryota</taxon>
        <taxon>Fungi</taxon>
        <taxon>Fungi incertae sedis</taxon>
        <taxon>Mucoromycota</taxon>
        <taxon>Glomeromycotina</taxon>
        <taxon>Glomeromycetes</taxon>
        <taxon>Diversisporales</taxon>
        <taxon>Acaulosporaceae</taxon>
        <taxon>Acaulospora</taxon>
    </lineage>
</organism>
<dbReference type="EMBL" id="CAJVPV010014060">
    <property type="protein sequence ID" value="CAG8682126.1"/>
    <property type="molecule type" value="Genomic_DNA"/>
</dbReference>
<dbReference type="InterPro" id="IPR008927">
    <property type="entry name" value="6-PGluconate_DH-like_C_sf"/>
</dbReference>
<name>A0A9N9EL12_9GLOM</name>
<feature type="non-terminal residue" evidence="1">
    <location>
        <position position="1"/>
    </location>
</feature>
<evidence type="ECO:0000313" key="2">
    <source>
        <dbReference type="Proteomes" id="UP000789342"/>
    </source>
</evidence>